<dbReference type="RefSeq" id="WP_135975427.1">
    <property type="nucleotide sequence ID" value="NZ_CP039291.1"/>
</dbReference>
<dbReference type="Proteomes" id="UP000296469">
    <property type="component" value="Chromosome"/>
</dbReference>
<dbReference type="EMBL" id="CP039291">
    <property type="protein sequence ID" value="QCB94650.1"/>
    <property type="molecule type" value="Genomic_DNA"/>
</dbReference>
<feature type="compositionally biased region" description="Gly residues" evidence="1">
    <location>
        <begin position="57"/>
        <end position="66"/>
    </location>
</feature>
<organism evidence="2 3">
    <name type="scientific">Cellulomonas shaoxiangyii</name>
    <dbReference type="NCBI Taxonomy" id="2566013"/>
    <lineage>
        <taxon>Bacteria</taxon>
        <taxon>Bacillati</taxon>
        <taxon>Actinomycetota</taxon>
        <taxon>Actinomycetes</taxon>
        <taxon>Micrococcales</taxon>
        <taxon>Cellulomonadaceae</taxon>
        <taxon>Cellulomonas</taxon>
    </lineage>
</organism>
<feature type="region of interest" description="Disordered" evidence="1">
    <location>
        <begin position="23"/>
        <end position="83"/>
    </location>
</feature>
<name>A0A4P7SKE0_9CELL</name>
<sequence length="83" mass="8754">MSTTMWGPALDAEIAYRRERVQDALASARAPHGDREDDAPRTTAAQGTGRHASGRHASGGHGSGRGPGRRWVLPGSGAWHAAR</sequence>
<keyword evidence="3" id="KW-1185">Reference proteome</keyword>
<dbReference type="OrthoDB" id="4827674at2"/>
<dbReference type="KEGG" id="celz:E5225_14870"/>
<accession>A0A4P7SKE0</accession>
<proteinExistence type="predicted"/>
<evidence type="ECO:0000313" key="2">
    <source>
        <dbReference type="EMBL" id="QCB94650.1"/>
    </source>
</evidence>
<evidence type="ECO:0000256" key="1">
    <source>
        <dbReference type="SAM" id="MobiDB-lite"/>
    </source>
</evidence>
<dbReference type="AlphaFoldDB" id="A0A4P7SKE0"/>
<feature type="compositionally biased region" description="Basic and acidic residues" evidence="1">
    <location>
        <begin position="31"/>
        <end position="40"/>
    </location>
</feature>
<gene>
    <name evidence="2" type="ORF">E5225_14870</name>
</gene>
<protein>
    <submittedName>
        <fullName evidence="2">Uncharacterized protein</fullName>
    </submittedName>
</protein>
<reference evidence="2 3" key="1">
    <citation type="submission" date="2019-04" db="EMBL/GenBank/DDBJ databases">
        <title>Isolation and identification of Cellulomonas shaoxiangyii sp. Nov. isolated from feces of the Tibetan antelopes (Pantholops hodgsonii) in the Qinghai-Tibet plateau of China.</title>
        <authorList>
            <person name="Tian Z."/>
        </authorList>
    </citation>
    <scope>NUCLEOTIDE SEQUENCE [LARGE SCALE GENOMIC DNA]</scope>
    <source>
        <strain evidence="2 3">Z28</strain>
    </source>
</reference>
<evidence type="ECO:0000313" key="3">
    <source>
        <dbReference type="Proteomes" id="UP000296469"/>
    </source>
</evidence>